<dbReference type="Proteomes" id="UP000792457">
    <property type="component" value="Unassembled WGS sequence"/>
</dbReference>
<reference evidence="2" key="2">
    <citation type="submission" date="2017-10" db="EMBL/GenBank/DDBJ databases">
        <title>Ladona fulva Genome sequencing and assembly.</title>
        <authorList>
            <person name="Murali S."/>
            <person name="Richards S."/>
            <person name="Bandaranaike D."/>
            <person name="Bellair M."/>
            <person name="Blankenburg K."/>
            <person name="Chao H."/>
            <person name="Dinh H."/>
            <person name="Doddapaneni H."/>
            <person name="Dugan-Rocha S."/>
            <person name="Elkadiri S."/>
            <person name="Gnanaolivu R."/>
            <person name="Hernandez B."/>
            <person name="Skinner E."/>
            <person name="Javaid M."/>
            <person name="Lee S."/>
            <person name="Li M."/>
            <person name="Ming W."/>
            <person name="Munidasa M."/>
            <person name="Muniz J."/>
            <person name="Nguyen L."/>
            <person name="Hughes D."/>
            <person name="Osuji N."/>
            <person name="Pu L.-L."/>
            <person name="Puazo M."/>
            <person name="Qu C."/>
            <person name="Quiroz J."/>
            <person name="Raj R."/>
            <person name="Weissenberger G."/>
            <person name="Xin Y."/>
            <person name="Zou X."/>
            <person name="Han Y."/>
            <person name="Worley K."/>
            <person name="Muzny D."/>
            <person name="Gibbs R."/>
        </authorList>
    </citation>
    <scope>NUCLEOTIDE SEQUENCE</scope>
    <source>
        <strain evidence="2">Sampled in the wild</strain>
    </source>
</reference>
<dbReference type="EMBL" id="KZ310703">
    <property type="protein sequence ID" value="KAG8240027.1"/>
    <property type="molecule type" value="Genomic_DNA"/>
</dbReference>
<comment type="caution">
    <text evidence="2">The sequence shown here is derived from an EMBL/GenBank/DDBJ whole genome shotgun (WGS) entry which is preliminary data.</text>
</comment>
<evidence type="ECO:0000256" key="1">
    <source>
        <dbReference type="SAM" id="Phobius"/>
    </source>
</evidence>
<gene>
    <name evidence="2" type="ORF">J437_LFUL016413</name>
</gene>
<keyword evidence="3" id="KW-1185">Reference proteome</keyword>
<name>A0A8K0KSG9_LADFU</name>
<sequence>MVQRLRVVTPEELSLMSEGGSTSQLINEHQVLQIEPSVCMSRWGFATASILLLSALTASCLVSMSLYIKGWKNQPHVLKAQSLNYPNALGHH</sequence>
<reference evidence="2" key="1">
    <citation type="submission" date="2013-04" db="EMBL/GenBank/DDBJ databases">
        <authorList>
            <person name="Qu J."/>
            <person name="Murali S.C."/>
            <person name="Bandaranaike D."/>
            <person name="Bellair M."/>
            <person name="Blankenburg K."/>
            <person name="Chao H."/>
            <person name="Dinh H."/>
            <person name="Doddapaneni H."/>
            <person name="Downs B."/>
            <person name="Dugan-Rocha S."/>
            <person name="Elkadiri S."/>
            <person name="Gnanaolivu R.D."/>
            <person name="Hernandez B."/>
            <person name="Javaid M."/>
            <person name="Jayaseelan J.C."/>
            <person name="Lee S."/>
            <person name="Li M."/>
            <person name="Ming W."/>
            <person name="Munidasa M."/>
            <person name="Muniz J."/>
            <person name="Nguyen L."/>
            <person name="Ongeri F."/>
            <person name="Osuji N."/>
            <person name="Pu L.-L."/>
            <person name="Puazo M."/>
            <person name="Qu C."/>
            <person name="Quiroz J."/>
            <person name="Raj R."/>
            <person name="Weissenberger G."/>
            <person name="Xin Y."/>
            <person name="Zou X."/>
            <person name="Han Y."/>
            <person name="Richards S."/>
            <person name="Worley K."/>
            <person name="Muzny D."/>
            <person name="Gibbs R."/>
        </authorList>
    </citation>
    <scope>NUCLEOTIDE SEQUENCE</scope>
    <source>
        <strain evidence="2">Sampled in the wild</strain>
    </source>
</reference>
<keyword evidence="1" id="KW-1133">Transmembrane helix</keyword>
<protein>
    <submittedName>
        <fullName evidence="2">Uncharacterized protein</fullName>
    </submittedName>
</protein>
<dbReference type="AlphaFoldDB" id="A0A8K0KSG9"/>
<keyword evidence="1" id="KW-0472">Membrane</keyword>
<feature type="transmembrane region" description="Helical" evidence="1">
    <location>
        <begin position="43"/>
        <end position="68"/>
    </location>
</feature>
<proteinExistence type="predicted"/>
<keyword evidence="1" id="KW-0812">Transmembrane</keyword>
<evidence type="ECO:0000313" key="3">
    <source>
        <dbReference type="Proteomes" id="UP000792457"/>
    </source>
</evidence>
<organism evidence="2 3">
    <name type="scientific">Ladona fulva</name>
    <name type="common">Scarce chaser dragonfly</name>
    <name type="synonym">Libellula fulva</name>
    <dbReference type="NCBI Taxonomy" id="123851"/>
    <lineage>
        <taxon>Eukaryota</taxon>
        <taxon>Metazoa</taxon>
        <taxon>Ecdysozoa</taxon>
        <taxon>Arthropoda</taxon>
        <taxon>Hexapoda</taxon>
        <taxon>Insecta</taxon>
        <taxon>Pterygota</taxon>
        <taxon>Palaeoptera</taxon>
        <taxon>Odonata</taxon>
        <taxon>Epiprocta</taxon>
        <taxon>Anisoptera</taxon>
        <taxon>Libelluloidea</taxon>
        <taxon>Libellulidae</taxon>
        <taxon>Ladona</taxon>
    </lineage>
</organism>
<evidence type="ECO:0000313" key="2">
    <source>
        <dbReference type="EMBL" id="KAG8240027.1"/>
    </source>
</evidence>
<accession>A0A8K0KSG9</accession>